<dbReference type="EMBL" id="BMYX01000002">
    <property type="protein sequence ID" value="GGY07009.1"/>
    <property type="molecule type" value="Genomic_DNA"/>
</dbReference>
<proteinExistence type="predicted"/>
<reference evidence="1" key="2">
    <citation type="submission" date="2020-09" db="EMBL/GenBank/DDBJ databases">
        <authorList>
            <person name="Sun Q."/>
            <person name="Kim S."/>
        </authorList>
    </citation>
    <scope>NUCLEOTIDE SEQUENCE</scope>
    <source>
        <strain evidence="1">KCTC 32182</strain>
    </source>
</reference>
<name>A0A918NYG7_9NEIS</name>
<dbReference type="AlphaFoldDB" id="A0A918NYG7"/>
<evidence type="ECO:0000313" key="1">
    <source>
        <dbReference type="EMBL" id="GGY07009.1"/>
    </source>
</evidence>
<organism evidence="1 2">
    <name type="scientific">Paludibacterium paludis</name>
    <dbReference type="NCBI Taxonomy" id="1225769"/>
    <lineage>
        <taxon>Bacteria</taxon>
        <taxon>Pseudomonadati</taxon>
        <taxon>Pseudomonadota</taxon>
        <taxon>Betaproteobacteria</taxon>
        <taxon>Neisseriales</taxon>
        <taxon>Chromobacteriaceae</taxon>
        <taxon>Paludibacterium</taxon>
    </lineage>
</organism>
<comment type="caution">
    <text evidence="1">The sequence shown here is derived from an EMBL/GenBank/DDBJ whole genome shotgun (WGS) entry which is preliminary data.</text>
</comment>
<evidence type="ECO:0008006" key="3">
    <source>
        <dbReference type="Google" id="ProtNLM"/>
    </source>
</evidence>
<evidence type="ECO:0000313" key="2">
    <source>
        <dbReference type="Proteomes" id="UP000645257"/>
    </source>
</evidence>
<dbReference type="Gene3D" id="1.10.530.10">
    <property type="match status" value="1"/>
</dbReference>
<reference evidence="1" key="1">
    <citation type="journal article" date="2014" name="Int. J. Syst. Evol. Microbiol.">
        <title>Complete genome sequence of Corynebacterium casei LMG S-19264T (=DSM 44701T), isolated from a smear-ripened cheese.</title>
        <authorList>
            <consortium name="US DOE Joint Genome Institute (JGI-PGF)"/>
            <person name="Walter F."/>
            <person name="Albersmeier A."/>
            <person name="Kalinowski J."/>
            <person name="Ruckert C."/>
        </authorList>
    </citation>
    <scope>NUCLEOTIDE SEQUENCE</scope>
    <source>
        <strain evidence="1">KCTC 32182</strain>
    </source>
</reference>
<dbReference type="Proteomes" id="UP000645257">
    <property type="component" value="Unassembled WGS sequence"/>
</dbReference>
<dbReference type="RefSeq" id="WP_189531252.1">
    <property type="nucleotide sequence ID" value="NZ_BMYX01000002.1"/>
</dbReference>
<dbReference type="InterPro" id="IPR023346">
    <property type="entry name" value="Lysozyme-like_dom_sf"/>
</dbReference>
<dbReference type="SUPFAM" id="SSF53955">
    <property type="entry name" value="Lysozyme-like"/>
    <property type="match status" value="1"/>
</dbReference>
<protein>
    <recommendedName>
        <fullName evidence="3">Transglycosylase-like protein with SLT domain</fullName>
    </recommendedName>
</protein>
<gene>
    <name evidence="1" type="ORF">GCM10011289_07000</name>
</gene>
<sequence>MRRIIIGWLMVLPALAGGLPPNAVKYLPLLARDAAVVLPEVRPRSVFAGQIEQETCPSLASAKCWNPHAELATDREYGFGLGQLTVTRRFDNFADVKTRDRSLAGWAWSDRFDPMRQIRAMLVMDRECRRHAVGAAGDDATAMMLACYNGGGGGLRADRALCRNTPGCDPARWWGHVEKTSNKSRKKWKGYGKSAFEVNREYPHNIIRVRAPRYRPYLDEGG</sequence>
<accession>A0A918NYG7</accession>
<keyword evidence="2" id="KW-1185">Reference proteome</keyword>